<evidence type="ECO:0000259" key="2">
    <source>
        <dbReference type="Pfam" id="PF00582"/>
    </source>
</evidence>
<comment type="similarity">
    <text evidence="1">Belongs to the universal stress protein A family.</text>
</comment>
<organism evidence="3 4">
    <name type="scientific">Maribacter ulvicola</name>
    <dbReference type="NCBI Taxonomy" id="228959"/>
    <lineage>
        <taxon>Bacteria</taxon>
        <taxon>Pseudomonadati</taxon>
        <taxon>Bacteroidota</taxon>
        <taxon>Flavobacteriia</taxon>
        <taxon>Flavobacteriales</taxon>
        <taxon>Flavobacteriaceae</taxon>
        <taxon>Maribacter</taxon>
    </lineage>
</organism>
<dbReference type="PANTHER" id="PTHR46268">
    <property type="entry name" value="STRESS RESPONSE PROTEIN NHAX"/>
    <property type="match status" value="1"/>
</dbReference>
<dbReference type="CDD" id="cd00293">
    <property type="entry name" value="USP-like"/>
    <property type="match status" value="2"/>
</dbReference>
<proteinExistence type="inferred from homology"/>
<dbReference type="AlphaFoldDB" id="A0A1N6Z446"/>
<sequence>MAMKKILITTDFSDNAWNAIFTALKIYAEVDCHFYLLHAYEPTPLNLMGSKSQQRLGVIYDSLSKYSVQELDEVLSYLKINHKNPKHQFTTLSKPGNLEDSAASFLNTNDVDLMIMGTQGATGAKEVFLGSNTVKVLNLIKNTPILVVPTGYNFQSLKSVLFATDFSATFRKNLFNPIIELAKLWNTNIEVVHVAIEFNLNEYQEAHKEVLKERLSEFDLKFTNIPFEVNISKSIDMYTEDKDASFLSILRHQHTFWEKVIGEAVVKKIAFHSQIPVLFLPR</sequence>
<dbReference type="STRING" id="228959.SAMN05421797_10823"/>
<keyword evidence="4" id="KW-1185">Reference proteome</keyword>
<evidence type="ECO:0000313" key="4">
    <source>
        <dbReference type="Proteomes" id="UP000186953"/>
    </source>
</evidence>
<dbReference type="Pfam" id="PF00582">
    <property type="entry name" value="Usp"/>
    <property type="match status" value="1"/>
</dbReference>
<reference evidence="4" key="1">
    <citation type="submission" date="2017-01" db="EMBL/GenBank/DDBJ databases">
        <authorList>
            <person name="Varghese N."/>
            <person name="Submissions S."/>
        </authorList>
    </citation>
    <scope>NUCLEOTIDE SEQUENCE [LARGE SCALE GENOMIC DNA]</scope>
    <source>
        <strain evidence="4">DSM 15366</strain>
    </source>
</reference>
<name>A0A1N6Z446_9FLAO</name>
<evidence type="ECO:0000313" key="3">
    <source>
        <dbReference type="EMBL" id="SIR21618.1"/>
    </source>
</evidence>
<evidence type="ECO:0000256" key="1">
    <source>
        <dbReference type="ARBA" id="ARBA00008791"/>
    </source>
</evidence>
<dbReference type="EMBL" id="FTMA01000008">
    <property type="protein sequence ID" value="SIR21618.1"/>
    <property type="molecule type" value="Genomic_DNA"/>
</dbReference>
<accession>A0A1N6Z446</accession>
<gene>
    <name evidence="3" type="ORF">SAMN05421797_10823</name>
</gene>
<dbReference type="PANTHER" id="PTHR46268:SF6">
    <property type="entry name" value="UNIVERSAL STRESS PROTEIN UP12"/>
    <property type="match status" value="1"/>
</dbReference>
<dbReference type="InterPro" id="IPR006016">
    <property type="entry name" value="UspA"/>
</dbReference>
<dbReference type="SUPFAM" id="SSF52402">
    <property type="entry name" value="Adenine nucleotide alpha hydrolases-like"/>
    <property type="match status" value="2"/>
</dbReference>
<dbReference type="Proteomes" id="UP000186953">
    <property type="component" value="Unassembled WGS sequence"/>
</dbReference>
<protein>
    <submittedName>
        <fullName evidence="3">Nucleotide-binding universal stress protein, UspA family</fullName>
    </submittedName>
</protein>
<feature type="domain" description="UspA" evidence="2">
    <location>
        <begin position="3"/>
        <end position="149"/>
    </location>
</feature>
<dbReference type="InterPro" id="IPR014729">
    <property type="entry name" value="Rossmann-like_a/b/a_fold"/>
</dbReference>
<dbReference type="Gene3D" id="3.40.50.620">
    <property type="entry name" value="HUPs"/>
    <property type="match status" value="2"/>
</dbReference>
<dbReference type="PRINTS" id="PR01438">
    <property type="entry name" value="UNVRSLSTRESS"/>
</dbReference>
<dbReference type="InterPro" id="IPR006015">
    <property type="entry name" value="Universal_stress_UspA"/>
</dbReference>